<dbReference type="STRING" id="69.GLE_0620"/>
<dbReference type="KEGG" id="lez:GLE_0620"/>
<proteinExistence type="predicted"/>
<name>A0A0S2DBV0_LYSEN</name>
<evidence type="ECO:0000313" key="2">
    <source>
        <dbReference type="Proteomes" id="UP000061569"/>
    </source>
</evidence>
<dbReference type="EMBL" id="CP013140">
    <property type="protein sequence ID" value="ALN55978.1"/>
    <property type="molecule type" value="Genomic_DNA"/>
</dbReference>
<reference evidence="1 2" key="1">
    <citation type="submission" date="2015-11" db="EMBL/GenBank/DDBJ databases">
        <title>Genome sequences of Lysobacter enzymogenes strain C3 and Lysobacter antibioticus ATCC 29479.</title>
        <authorList>
            <person name="Kobayashi D.Y."/>
        </authorList>
    </citation>
    <scope>NUCLEOTIDE SEQUENCE [LARGE SCALE GENOMIC DNA]</scope>
    <source>
        <strain evidence="1 2">C3</strain>
    </source>
</reference>
<dbReference type="AlphaFoldDB" id="A0A0S2DBV0"/>
<gene>
    <name evidence="1" type="ORF">GLE_0620</name>
</gene>
<sequence>MDTHSPLHELPPGFHWEAPFAGSIFPSHLVAVPDEDCEAWLATVTPARDGHGAIATIRRHLGLKDHVSRPFRTDAAAAGWVARWLSGQGEAVRAELAVDWSAAARAA</sequence>
<dbReference type="RefSeq" id="WP_057946168.1">
    <property type="nucleotide sequence ID" value="NZ_CP067396.1"/>
</dbReference>
<organism evidence="1 2">
    <name type="scientific">Lysobacter enzymogenes</name>
    <dbReference type="NCBI Taxonomy" id="69"/>
    <lineage>
        <taxon>Bacteria</taxon>
        <taxon>Pseudomonadati</taxon>
        <taxon>Pseudomonadota</taxon>
        <taxon>Gammaproteobacteria</taxon>
        <taxon>Lysobacterales</taxon>
        <taxon>Lysobacteraceae</taxon>
        <taxon>Lysobacter</taxon>
    </lineage>
</organism>
<dbReference type="Proteomes" id="UP000061569">
    <property type="component" value="Chromosome"/>
</dbReference>
<protein>
    <submittedName>
        <fullName evidence="1">Uncharacterized protein</fullName>
    </submittedName>
</protein>
<dbReference type="PATRIC" id="fig|69.6.peg.612"/>
<dbReference type="OrthoDB" id="6025333at2"/>
<accession>A0A0S2DBV0</accession>
<evidence type="ECO:0000313" key="1">
    <source>
        <dbReference type="EMBL" id="ALN55978.1"/>
    </source>
</evidence>